<accession>A0A835MGV5</accession>
<evidence type="ECO:0000313" key="1">
    <source>
        <dbReference type="EMBL" id="KAF9626679.1"/>
    </source>
</evidence>
<dbReference type="PANTHER" id="PTHR31871">
    <property type="entry name" value="OS02G0137100 PROTEIN"/>
    <property type="match status" value="1"/>
</dbReference>
<dbReference type="OrthoDB" id="765837at2759"/>
<reference evidence="1 2" key="1">
    <citation type="submission" date="2020-10" db="EMBL/GenBank/DDBJ databases">
        <title>The Coptis chinensis genome and diversification of protoberbering-type alkaloids.</title>
        <authorList>
            <person name="Wang B."/>
            <person name="Shu S."/>
            <person name="Song C."/>
            <person name="Liu Y."/>
        </authorList>
    </citation>
    <scope>NUCLEOTIDE SEQUENCE [LARGE SCALE GENOMIC DNA]</scope>
    <source>
        <strain evidence="1">HL-2020</strain>
        <tissue evidence="1">Leaf</tissue>
    </source>
</reference>
<keyword evidence="2" id="KW-1185">Reference proteome</keyword>
<organism evidence="1 2">
    <name type="scientific">Coptis chinensis</name>
    <dbReference type="NCBI Taxonomy" id="261450"/>
    <lineage>
        <taxon>Eukaryota</taxon>
        <taxon>Viridiplantae</taxon>
        <taxon>Streptophyta</taxon>
        <taxon>Embryophyta</taxon>
        <taxon>Tracheophyta</taxon>
        <taxon>Spermatophyta</taxon>
        <taxon>Magnoliopsida</taxon>
        <taxon>Ranunculales</taxon>
        <taxon>Ranunculaceae</taxon>
        <taxon>Coptidoideae</taxon>
        <taxon>Coptis</taxon>
    </lineage>
</organism>
<dbReference type="Pfam" id="PF09713">
    <property type="entry name" value="A_thal_3526"/>
    <property type="match status" value="1"/>
</dbReference>
<dbReference type="InterPro" id="IPR006476">
    <property type="entry name" value="CHP01589_pln"/>
</dbReference>
<dbReference type="PANTHER" id="PTHR31871:SF5">
    <property type="entry name" value="TRANSMEMBRANE PROTEIN"/>
    <property type="match status" value="1"/>
</dbReference>
<name>A0A835MGV5_9MAGN</name>
<evidence type="ECO:0000313" key="2">
    <source>
        <dbReference type="Proteomes" id="UP000631114"/>
    </source>
</evidence>
<dbReference type="Proteomes" id="UP000631114">
    <property type="component" value="Unassembled WGS sequence"/>
</dbReference>
<protein>
    <submittedName>
        <fullName evidence="1">Uncharacterized protein</fullName>
    </submittedName>
</protein>
<sequence length="150" mass="17256">MPPPHNARENIQNILPYAIVGVNGAREFQKWKLLMHSLRLLSISIDKGVMFHAHHHLPCLHCSPHSYIRLVQNLIERCLLLRMNREDCVTALTMHASIPPLITLTGRMERVAQREQKFLSVILPCNFSKAFQLQTSSKADKIQKKIMEVN</sequence>
<gene>
    <name evidence="1" type="ORF">IFM89_038774</name>
</gene>
<dbReference type="AlphaFoldDB" id="A0A835MGV5"/>
<dbReference type="EMBL" id="JADFTS010000001">
    <property type="protein sequence ID" value="KAF9626679.1"/>
    <property type="molecule type" value="Genomic_DNA"/>
</dbReference>
<comment type="caution">
    <text evidence="1">The sequence shown here is derived from an EMBL/GenBank/DDBJ whole genome shotgun (WGS) entry which is preliminary data.</text>
</comment>
<proteinExistence type="predicted"/>